<keyword evidence="1" id="KW-0805">Transcription regulation</keyword>
<keyword evidence="2" id="KW-0238">DNA-binding</keyword>
<sequence>MAEFVSPIAFDFAQRLPSPPTAGLIVRITGYRETATGRFAHRQTAPLIVPLIVSFGTPFLIALGREPGAADRQLSFAAGLHAGPVYIESDGRAACVQVDFTPLGAYSFFGGTVADLVGRMVEIDDVLGHEGRRLRERLGAVTCWQRRFDLIEAFVLRRARHTPSPEVAFAYRRLARSAGAVSITTLADEIGWSRKHLASRFRSELGLAPKSLARVMRFHRASRLAQSDATRGWAGIAAESGYADQAHLAREFVEFAGEPPTAWARRQALTDRRLVHADDGLLDR</sequence>
<dbReference type="Gene3D" id="1.10.10.60">
    <property type="entry name" value="Homeodomain-like"/>
    <property type="match status" value="1"/>
</dbReference>
<dbReference type="GO" id="GO:0003700">
    <property type="term" value="F:DNA-binding transcription factor activity"/>
    <property type="evidence" value="ECO:0007669"/>
    <property type="project" value="InterPro"/>
</dbReference>
<evidence type="ECO:0000259" key="4">
    <source>
        <dbReference type="PROSITE" id="PS01124"/>
    </source>
</evidence>
<proteinExistence type="predicted"/>
<evidence type="ECO:0000256" key="3">
    <source>
        <dbReference type="ARBA" id="ARBA00023163"/>
    </source>
</evidence>
<dbReference type="PANTHER" id="PTHR46796">
    <property type="entry name" value="HTH-TYPE TRANSCRIPTIONAL ACTIVATOR RHAS-RELATED"/>
    <property type="match status" value="1"/>
</dbReference>
<organism evidence="5 6">
    <name type="scientific">Bradyrhizobium uaiense</name>
    <dbReference type="NCBI Taxonomy" id="2594946"/>
    <lineage>
        <taxon>Bacteria</taxon>
        <taxon>Pseudomonadati</taxon>
        <taxon>Pseudomonadota</taxon>
        <taxon>Alphaproteobacteria</taxon>
        <taxon>Hyphomicrobiales</taxon>
        <taxon>Nitrobacteraceae</taxon>
        <taxon>Bradyrhizobium</taxon>
    </lineage>
</organism>
<dbReference type="GO" id="GO:0043565">
    <property type="term" value="F:sequence-specific DNA binding"/>
    <property type="evidence" value="ECO:0007669"/>
    <property type="project" value="InterPro"/>
</dbReference>
<dbReference type="Proteomes" id="UP000468531">
    <property type="component" value="Unassembled WGS sequence"/>
</dbReference>
<dbReference type="SMART" id="SM00342">
    <property type="entry name" value="HTH_ARAC"/>
    <property type="match status" value="1"/>
</dbReference>
<dbReference type="EMBL" id="VKHP01000114">
    <property type="protein sequence ID" value="NEU99036.1"/>
    <property type="molecule type" value="Genomic_DNA"/>
</dbReference>
<protein>
    <submittedName>
        <fullName evidence="5">AraC family transcriptional regulator</fullName>
    </submittedName>
</protein>
<dbReference type="RefSeq" id="WP_163157904.1">
    <property type="nucleotide sequence ID" value="NZ_VKHP01000114.1"/>
</dbReference>
<comment type="caution">
    <text evidence="5">The sequence shown here is derived from an EMBL/GenBank/DDBJ whole genome shotgun (WGS) entry which is preliminary data.</text>
</comment>
<evidence type="ECO:0000313" key="5">
    <source>
        <dbReference type="EMBL" id="NEU99036.1"/>
    </source>
</evidence>
<gene>
    <name evidence="5" type="ORF">FNJ47_25210</name>
</gene>
<dbReference type="AlphaFoldDB" id="A0A6P1BKJ2"/>
<evidence type="ECO:0000313" key="6">
    <source>
        <dbReference type="Proteomes" id="UP000468531"/>
    </source>
</evidence>
<evidence type="ECO:0000256" key="1">
    <source>
        <dbReference type="ARBA" id="ARBA00023015"/>
    </source>
</evidence>
<keyword evidence="6" id="KW-1185">Reference proteome</keyword>
<dbReference type="PANTHER" id="PTHR46796:SF15">
    <property type="entry name" value="BLL1074 PROTEIN"/>
    <property type="match status" value="1"/>
</dbReference>
<feature type="domain" description="HTH araC/xylS-type" evidence="4">
    <location>
        <begin position="164"/>
        <end position="266"/>
    </location>
</feature>
<name>A0A6P1BKJ2_9BRAD</name>
<keyword evidence="3" id="KW-0804">Transcription</keyword>
<evidence type="ECO:0000256" key="2">
    <source>
        <dbReference type="ARBA" id="ARBA00023125"/>
    </source>
</evidence>
<dbReference type="PROSITE" id="PS01124">
    <property type="entry name" value="HTH_ARAC_FAMILY_2"/>
    <property type="match status" value="1"/>
</dbReference>
<dbReference type="Pfam" id="PF12833">
    <property type="entry name" value="HTH_18"/>
    <property type="match status" value="1"/>
</dbReference>
<accession>A0A6P1BKJ2</accession>
<reference evidence="5 6" key="1">
    <citation type="journal article" date="2020" name="Arch. Microbiol.">
        <title>Bradyrhizobium uaiense sp. nov., a new highly efficient cowpea symbiont.</title>
        <authorList>
            <person name="Cabral Michel D."/>
            <person name="Azarias Guimaraes A."/>
            <person name="Martins da Costa E."/>
            <person name="Soares de Carvalho T."/>
            <person name="Balsanelli E."/>
            <person name="Willems A."/>
            <person name="Maltempi de Souza E."/>
            <person name="de Souza Moreira F.M."/>
        </authorList>
    </citation>
    <scope>NUCLEOTIDE SEQUENCE [LARGE SCALE GENOMIC DNA]</scope>
    <source>
        <strain evidence="5 6">UFLA 03-164</strain>
    </source>
</reference>
<dbReference type="InterPro" id="IPR050204">
    <property type="entry name" value="AraC_XylS_family_regulators"/>
</dbReference>
<dbReference type="InterPro" id="IPR018060">
    <property type="entry name" value="HTH_AraC"/>
</dbReference>